<keyword evidence="2" id="KW-1185">Reference proteome</keyword>
<reference evidence="1" key="1">
    <citation type="submission" date="2006-10" db="EMBL/GenBank/DDBJ databases">
        <authorList>
            <person name="Amadeo P."/>
            <person name="Zhao Q."/>
            <person name="Wortman J."/>
            <person name="Fraser-Liggett C."/>
            <person name="Carlton J."/>
        </authorList>
    </citation>
    <scope>NUCLEOTIDE SEQUENCE</scope>
    <source>
        <strain evidence="1">G3</strain>
    </source>
</reference>
<name>A2G3H4_TRIV3</name>
<sequence length="245" mass="27083">MGHCIQDFVCSYNCSSSFNSFAGSHCCIYPKENSVNKCQIFHSSIAENKGYGYSVFFQEGDLLISGLNFSVCNCERYSAYTIINPRSNGICNYSTISRCSSSERGIIQHAQLSQKIDHCNILNNTTPNSSIFGVVLSWVCTLSIEESCFLKNISPHLFAIYANPSSISLNRCLFDSSASTLHPTLSGGITFKMANNVNSLNLRLHHYPPDGCGLNNQIIFKCSIKNNNRSIFSISSFYLAFISSS</sequence>
<reference evidence="1" key="2">
    <citation type="journal article" date="2007" name="Science">
        <title>Draft genome sequence of the sexually transmitted pathogen Trichomonas vaginalis.</title>
        <authorList>
            <person name="Carlton J.M."/>
            <person name="Hirt R.P."/>
            <person name="Silva J.C."/>
            <person name="Delcher A.L."/>
            <person name="Schatz M."/>
            <person name="Zhao Q."/>
            <person name="Wortman J.R."/>
            <person name="Bidwell S.L."/>
            <person name="Alsmark U.C.M."/>
            <person name="Besteiro S."/>
            <person name="Sicheritz-Ponten T."/>
            <person name="Noel C.J."/>
            <person name="Dacks J.B."/>
            <person name="Foster P.G."/>
            <person name="Simillion C."/>
            <person name="Van de Peer Y."/>
            <person name="Miranda-Saavedra D."/>
            <person name="Barton G.J."/>
            <person name="Westrop G.D."/>
            <person name="Mueller S."/>
            <person name="Dessi D."/>
            <person name="Fiori P.L."/>
            <person name="Ren Q."/>
            <person name="Paulsen I."/>
            <person name="Zhang H."/>
            <person name="Bastida-Corcuera F.D."/>
            <person name="Simoes-Barbosa A."/>
            <person name="Brown M.T."/>
            <person name="Hayes R.D."/>
            <person name="Mukherjee M."/>
            <person name="Okumura C.Y."/>
            <person name="Schneider R."/>
            <person name="Smith A.J."/>
            <person name="Vanacova S."/>
            <person name="Villalvazo M."/>
            <person name="Haas B.J."/>
            <person name="Pertea M."/>
            <person name="Feldblyum T.V."/>
            <person name="Utterback T.R."/>
            <person name="Shu C.L."/>
            <person name="Osoegawa K."/>
            <person name="de Jong P.J."/>
            <person name="Hrdy I."/>
            <person name="Horvathova L."/>
            <person name="Zubacova Z."/>
            <person name="Dolezal P."/>
            <person name="Malik S.B."/>
            <person name="Logsdon J.M. Jr."/>
            <person name="Henze K."/>
            <person name="Gupta A."/>
            <person name="Wang C.C."/>
            <person name="Dunne R.L."/>
            <person name="Upcroft J.A."/>
            <person name="Upcroft P."/>
            <person name="White O."/>
            <person name="Salzberg S.L."/>
            <person name="Tang P."/>
            <person name="Chiu C.-H."/>
            <person name="Lee Y.-S."/>
            <person name="Embley T.M."/>
            <person name="Coombs G.H."/>
            <person name="Mottram J.C."/>
            <person name="Tachezy J."/>
            <person name="Fraser-Liggett C.M."/>
            <person name="Johnson P.J."/>
        </authorList>
    </citation>
    <scope>NUCLEOTIDE SEQUENCE [LARGE SCALE GENOMIC DNA]</scope>
    <source>
        <strain evidence="1">G3</strain>
    </source>
</reference>
<dbReference type="VEuPathDB" id="TrichDB:TVAG_383140"/>
<evidence type="ECO:0000313" key="2">
    <source>
        <dbReference type="Proteomes" id="UP000001542"/>
    </source>
</evidence>
<organism evidence="1 2">
    <name type="scientific">Trichomonas vaginalis (strain ATCC PRA-98 / G3)</name>
    <dbReference type="NCBI Taxonomy" id="412133"/>
    <lineage>
        <taxon>Eukaryota</taxon>
        <taxon>Metamonada</taxon>
        <taxon>Parabasalia</taxon>
        <taxon>Trichomonadida</taxon>
        <taxon>Trichomonadidae</taxon>
        <taxon>Trichomonas</taxon>
    </lineage>
</organism>
<evidence type="ECO:0000313" key="1">
    <source>
        <dbReference type="EMBL" id="EAX88291.1"/>
    </source>
</evidence>
<dbReference type="RefSeq" id="XP_001301221.1">
    <property type="nucleotide sequence ID" value="XM_001301220.1"/>
</dbReference>
<dbReference type="Proteomes" id="UP000001542">
    <property type="component" value="Unassembled WGS sequence"/>
</dbReference>
<accession>A2G3H4</accession>
<protein>
    <submittedName>
        <fullName evidence="1">Uncharacterized protein</fullName>
    </submittedName>
</protein>
<proteinExistence type="predicted"/>
<dbReference type="EMBL" id="DS114328">
    <property type="protein sequence ID" value="EAX88291.1"/>
    <property type="molecule type" value="Genomic_DNA"/>
</dbReference>
<dbReference type="VEuPathDB" id="TrichDB:TVAGG3_0360310"/>
<gene>
    <name evidence="1" type="ORF">TVAG_383140</name>
</gene>
<dbReference type="InParanoid" id="A2G3H4"/>
<dbReference type="KEGG" id="tva:4745950"/>
<dbReference type="AlphaFoldDB" id="A2G3H4"/>